<evidence type="ECO:0000313" key="2">
    <source>
        <dbReference type="EMBL" id="SDX87168.1"/>
    </source>
</evidence>
<name>A0A1H3F9Z6_9RHOB</name>
<feature type="domain" description="DUF4334" evidence="1">
    <location>
        <begin position="8"/>
        <end position="48"/>
    </location>
</feature>
<dbReference type="InterPro" id="IPR025568">
    <property type="entry name" value="DUF4334"/>
</dbReference>
<protein>
    <recommendedName>
        <fullName evidence="1">DUF4334 domain-containing protein</fullName>
    </recommendedName>
</protein>
<dbReference type="Gene3D" id="2.40.128.580">
    <property type="entry name" value="GXWXG domain"/>
    <property type="match status" value="1"/>
</dbReference>
<gene>
    <name evidence="2" type="ORF">SAMN05444340_101258</name>
</gene>
<dbReference type="EMBL" id="FNPF01000001">
    <property type="protein sequence ID" value="SDX87168.1"/>
    <property type="molecule type" value="Genomic_DNA"/>
</dbReference>
<proteinExistence type="predicted"/>
<dbReference type="Pfam" id="PF14232">
    <property type="entry name" value="DUF4334"/>
    <property type="match status" value="1"/>
</dbReference>
<keyword evidence="3" id="KW-1185">Reference proteome</keyword>
<organism evidence="2 3">
    <name type="scientific">Citreimonas salinaria</name>
    <dbReference type="NCBI Taxonomy" id="321339"/>
    <lineage>
        <taxon>Bacteria</taxon>
        <taxon>Pseudomonadati</taxon>
        <taxon>Pseudomonadota</taxon>
        <taxon>Alphaproteobacteria</taxon>
        <taxon>Rhodobacterales</taxon>
        <taxon>Roseobacteraceae</taxon>
        <taxon>Citreimonas</taxon>
    </lineage>
</organism>
<evidence type="ECO:0000313" key="3">
    <source>
        <dbReference type="Proteomes" id="UP000199286"/>
    </source>
</evidence>
<dbReference type="RefSeq" id="WP_143042190.1">
    <property type="nucleotide sequence ID" value="NZ_FNPF01000001.1"/>
</dbReference>
<accession>A0A1H3F9Z6</accession>
<evidence type="ECO:0000259" key="1">
    <source>
        <dbReference type="Pfam" id="PF14232"/>
    </source>
</evidence>
<reference evidence="2 3" key="1">
    <citation type="submission" date="2016-10" db="EMBL/GenBank/DDBJ databases">
        <authorList>
            <person name="de Groot N.N."/>
        </authorList>
    </citation>
    <scope>NUCLEOTIDE SEQUENCE [LARGE SCALE GENOMIC DNA]</scope>
    <source>
        <strain evidence="2 3">DSM 26880</strain>
    </source>
</reference>
<dbReference type="OrthoDB" id="8905397at2"/>
<dbReference type="Proteomes" id="UP000199286">
    <property type="component" value="Unassembled WGS sequence"/>
</dbReference>
<dbReference type="AlphaFoldDB" id="A0A1H3F9Z6"/>
<sequence length="51" mass="5793">MKSTGRALARVELRGCLESPMAYDRQPIVHHFRRIESDRALGLTQVRAMAP</sequence>